<dbReference type="GO" id="GO:0048544">
    <property type="term" value="P:recognition of pollen"/>
    <property type="evidence" value="ECO:0007669"/>
    <property type="project" value="InterPro"/>
</dbReference>
<keyword evidence="23" id="KW-1185">Reference proteome</keyword>
<evidence type="ECO:0000256" key="2">
    <source>
        <dbReference type="ARBA" id="ARBA00022553"/>
    </source>
</evidence>
<evidence type="ECO:0000256" key="10">
    <source>
        <dbReference type="ARBA" id="ARBA00023180"/>
    </source>
</evidence>
<feature type="region of interest" description="Disordered" evidence="15">
    <location>
        <begin position="763"/>
        <end position="808"/>
    </location>
</feature>
<dbReference type="PROSITE" id="PS50927">
    <property type="entry name" value="BULB_LECTIN"/>
    <property type="match status" value="1"/>
</dbReference>
<dbReference type="InterPro" id="IPR000719">
    <property type="entry name" value="Prot_kinase_dom"/>
</dbReference>
<dbReference type="SMART" id="SM00473">
    <property type="entry name" value="PAN_AP"/>
    <property type="match status" value="1"/>
</dbReference>
<feature type="domain" description="Bulb-type lectin" evidence="20">
    <location>
        <begin position="28"/>
        <end position="152"/>
    </location>
</feature>
<evidence type="ECO:0000259" key="20">
    <source>
        <dbReference type="PROSITE" id="PS50927"/>
    </source>
</evidence>
<dbReference type="FunFam" id="3.50.4.10:FF:000002">
    <property type="entry name" value="G-type lectin S-receptor-like serine/threonine-protein kinase"/>
    <property type="match status" value="1"/>
</dbReference>
<reference evidence="22" key="2">
    <citation type="submission" date="2023-05" db="EMBL/GenBank/DDBJ databases">
        <authorList>
            <person name="Schelkunov M.I."/>
        </authorList>
    </citation>
    <scope>NUCLEOTIDE SEQUENCE</scope>
    <source>
        <strain evidence="22">Hsosn_3</strain>
        <tissue evidence="22">Leaf</tissue>
    </source>
</reference>
<feature type="signal peptide" evidence="17">
    <location>
        <begin position="1"/>
        <end position="27"/>
    </location>
</feature>
<comment type="catalytic activity">
    <reaction evidence="11 13">
        <text>L-threonyl-[protein] + ATP = O-phospho-L-threonyl-[protein] + ADP + H(+)</text>
        <dbReference type="Rhea" id="RHEA:46608"/>
        <dbReference type="Rhea" id="RHEA-COMP:11060"/>
        <dbReference type="Rhea" id="RHEA-COMP:11605"/>
        <dbReference type="ChEBI" id="CHEBI:15378"/>
        <dbReference type="ChEBI" id="CHEBI:30013"/>
        <dbReference type="ChEBI" id="CHEBI:30616"/>
        <dbReference type="ChEBI" id="CHEBI:61977"/>
        <dbReference type="ChEBI" id="CHEBI:456216"/>
        <dbReference type="EC" id="2.7.11.1"/>
    </reaction>
</comment>
<comment type="catalytic activity">
    <reaction evidence="12 13">
        <text>L-seryl-[protein] + ATP = O-phospho-L-seryl-[protein] + ADP + H(+)</text>
        <dbReference type="Rhea" id="RHEA:17989"/>
        <dbReference type="Rhea" id="RHEA-COMP:9863"/>
        <dbReference type="Rhea" id="RHEA-COMP:11604"/>
        <dbReference type="ChEBI" id="CHEBI:15378"/>
        <dbReference type="ChEBI" id="CHEBI:29999"/>
        <dbReference type="ChEBI" id="CHEBI:30616"/>
        <dbReference type="ChEBI" id="CHEBI:83421"/>
        <dbReference type="ChEBI" id="CHEBI:456216"/>
        <dbReference type="EC" id="2.7.11.1"/>
    </reaction>
</comment>
<keyword evidence="8 14" id="KW-1015">Disulfide bond</keyword>
<protein>
    <recommendedName>
        <fullName evidence="13">Receptor-like serine/threonine-protein kinase</fullName>
        <ecNumber evidence="13">2.7.11.1</ecNumber>
    </recommendedName>
</protein>
<keyword evidence="5 13" id="KW-0547">Nucleotide-binding</keyword>
<dbReference type="InterPro" id="IPR000742">
    <property type="entry name" value="EGF"/>
</dbReference>
<dbReference type="GO" id="GO:0005524">
    <property type="term" value="F:ATP binding"/>
    <property type="evidence" value="ECO:0007669"/>
    <property type="project" value="UniProtKB-KW"/>
</dbReference>
<evidence type="ECO:0000256" key="13">
    <source>
        <dbReference type="PIRNR" id="PIRNR000641"/>
    </source>
</evidence>
<dbReference type="Pfam" id="PF07714">
    <property type="entry name" value="PK_Tyr_Ser-Thr"/>
    <property type="match status" value="2"/>
</dbReference>
<keyword evidence="6 13" id="KW-0418">Kinase</keyword>
<evidence type="ECO:0000259" key="19">
    <source>
        <dbReference type="PROSITE" id="PS50026"/>
    </source>
</evidence>
<keyword evidence="3 13" id="KW-0808">Transferase</keyword>
<evidence type="ECO:0000259" key="21">
    <source>
        <dbReference type="PROSITE" id="PS50948"/>
    </source>
</evidence>
<organism evidence="22 23">
    <name type="scientific">Heracleum sosnowskyi</name>
    <dbReference type="NCBI Taxonomy" id="360622"/>
    <lineage>
        <taxon>Eukaryota</taxon>
        <taxon>Viridiplantae</taxon>
        <taxon>Streptophyta</taxon>
        <taxon>Embryophyta</taxon>
        <taxon>Tracheophyta</taxon>
        <taxon>Spermatophyta</taxon>
        <taxon>Magnoliopsida</taxon>
        <taxon>eudicotyledons</taxon>
        <taxon>Gunneridae</taxon>
        <taxon>Pentapetalae</taxon>
        <taxon>asterids</taxon>
        <taxon>campanulids</taxon>
        <taxon>Apiales</taxon>
        <taxon>Apiaceae</taxon>
        <taxon>Apioideae</taxon>
        <taxon>apioid superclade</taxon>
        <taxon>Tordylieae</taxon>
        <taxon>Tordyliinae</taxon>
        <taxon>Heracleum</taxon>
    </lineage>
</organism>
<dbReference type="Pfam" id="PF08276">
    <property type="entry name" value="PAN_2"/>
    <property type="match status" value="1"/>
</dbReference>
<sequence>MISCSSSIFFFSSAFIFFITFISLTNAADTLTANQSIVDDGKSTIESSGGVFELGFFSPGRSTNRYVGIWYKKISTRTVIWIANRQSPVLDSNSGVLRINKGSLELSDGNNVIWSTNSSSDSNAGTVIVQLLDTGNLVIRNGNDSSNGQGFIWQSFDFPTDNLLQGMKIGWDLDKGLERSLRSWKSNDDPSIGEYTQRVSRNGYPQMRVSKNSVVQFRFGPWDGIQFSGVTFSTQKLDFQLSLVRNDKEIYSSFGITGNSDTVVRYLLLSDGSIQVFSLDDQSEKWEDYLSVQRDACDQYAVCGAYGNCNNTKSRNEAACGCLDGYVPKSPERWRSSNWSDGCTPTTQFDCRNGSDIFVEYSAMKLPDTRTSWFNQTMGLADCKKECLKNCSCTAYSNMDIRQGGTGCLLWFNELLDIRDFKDTGLKFYVRTSASNTEANRGSAKKKGGNGIVIIIAVLVVVAVLIALTVIFLFRRRKVRRRMRRRRGRLALNPQTDTRNDNESKDLELPLFDFQTIANATSNFSLNNKLGEGGFGPVYKGSLGREQEIAVKRLSKTSRQGLDEFKNEVSCIAKLQHRNLVRLLGCCIEHDEMMLIYEYMPNKSLDTFIFDKELSKVLDWPKRYNIIKGIAKDFGLARTFGGNETGVNTVKVVGTYGYMSPEYAIDGFFSVKSDAYSFGVVVLEIVSGNKIRGFFNSDDNLNLLGQAWKVYKEGKILDLVDEVFKESCNESEVLRAVQIGLLCVQPYPKDRPNMRFVVSMLGNDNELPQPTQQPGVFHDRRMQDSDTSSSMQGSSTSNELSITVLNPR</sequence>
<evidence type="ECO:0000256" key="4">
    <source>
        <dbReference type="ARBA" id="ARBA00022729"/>
    </source>
</evidence>
<dbReference type="FunFam" id="3.30.200.20:FF:000195">
    <property type="entry name" value="G-type lectin S-receptor-like serine/threonine-protein kinase"/>
    <property type="match status" value="1"/>
</dbReference>
<dbReference type="FunFam" id="2.90.10.10:FF:000005">
    <property type="entry name" value="G-type lectin S-receptor-like serine/threonine-protein kinase"/>
    <property type="match status" value="1"/>
</dbReference>
<comment type="caution">
    <text evidence="22">The sequence shown here is derived from an EMBL/GenBank/DDBJ whole genome shotgun (WGS) entry which is preliminary data.</text>
</comment>
<dbReference type="PROSITE" id="PS50026">
    <property type="entry name" value="EGF_3"/>
    <property type="match status" value="1"/>
</dbReference>
<dbReference type="PIRSF" id="PIRSF000641">
    <property type="entry name" value="SRK"/>
    <property type="match status" value="1"/>
</dbReference>
<dbReference type="PANTHER" id="PTHR32444">
    <property type="entry name" value="BULB-TYPE LECTIN DOMAIN-CONTAINING PROTEIN"/>
    <property type="match status" value="1"/>
</dbReference>
<accession>A0AAD8HKV4</accession>
<dbReference type="InterPro" id="IPR003609">
    <property type="entry name" value="Pan_app"/>
</dbReference>
<dbReference type="CDD" id="cd00028">
    <property type="entry name" value="B_lectin"/>
    <property type="match status" value="1"/>
</dbReference>
<dbReference type="InterPro" id="IPR001245">
    <property type="entry name" value="Ser-Thr/Tyr_kinase_cat_dom"/>
</dbReference>
<evidence type="ECO:0000256" key="3">
    <source>
        <dbReference type="ARBA" id="ARBA00022679"/>
    </source>
</evidence>
<dbReference type="PANTHER" id="PTHR32444:SF235">
    <property type="entry name" value="OS01G0783900 PROTEIN"/>
    <property type="match status" value="1"/>
</dbReference>
<dbReference type="EMBL" id="JAUIZM010000008">
    <property type="protein sequence ID" value="KAK1369021.1"/>
    <property type="molecule type" value="Genomic_DNA"/>
</dbReference>
<evidence type="ECO:0000313" key="23">
    <source>
        <dbReference type="Proteomes" id="UP001237642"/>
    </source>
</evidence>
<evidence type="ECO:0000256" key="15">
    <source>
        <dbReference type="SAM" id="MobiDB-lite"/>
    </source>
</evidence>
<evidence type="ECO:0000256" key="7">
    <source>
        <dbReference type="ARBA" id="ARBA00022840"/>
    </source>
</evidence>
<evidence type="ECO:0000256" key="6">
    <source>
        <dbReference type="ARBA" id="ARBA00022777"/>
    </source>
</evidence>
<evidence type="ECO:0000313" key="22">
    <source>
        <dbReference type="EMBL" id="KAK1369021.1"/>
    </source>
</evidence>
<dbReference type="Gene3D" id="2.90.10.10">
    <property type="entry name" value="Bulb-type lectin domain"/>
    <property type="match status" value="1"/>
</dbReference>
<dbReference type="AlphaFoldDB" id="A0AAD8HKV4"/>
<dbReference type="PROSITE" id="PS50011">
    <property type="entry name" value="PROTEIN_KINASE_DOM"/>
    <property type="match status" value="1"/>
</dbReference>
<dbReference type="Gene3D" id="1.10.510.10">
    <property type="entry name" value="Transferase(Phosphotransferase) domain 1"/>
    <property type="match status" value="2"/>
</dbReference>
<keyword evidence="14" id="KW-0245">EGF-like domain</keyword>
<dbReference type="Proteomes" id="UP001237642">
    <property type="component" value="Unassembled WGS sequence"/>
</dbReference>
<dbReference type="InterPro" id="IPR001480">
    <property type="entry name" value="Bulb-type_lectin_dom"/>
</dbReference>
<dbReference type="SUPFAM" id="SSF51110">
    <property type="entry name" value="alpha-D-mannose-specific plant lectins"/>
    <property type="match status" value="1"/>
</dbReference>
<keyword evidence="10" id="KW-0325">Glycoprotein</keyword>
<comment type="similarity">
    <text evidence="13">Belongs to the protein kinase superfamily. Ser/Thr protein kinase family.</text>
</comment>
<feature type="transmembrane region" description="Helical" evidence="16">
    <location>
        <begin position="451"/>
        <end position="474"/>
    </location>
</feature>
<feature type="compositionally biased region" description="Low complexity" evidence="15">
    <location>
        <begin position="785"/>
        <end position="797"/>
    </location>
</feature>
<keyword evidence="9 22" id="KW-0675">Receptor</keyword>
<name>A0AAD8HKV4_9APIA</name>
<feature type="domain" description="Apple" evidence="21">
    <location>
        <begin position="351"/>
        <end position="433"/>
    </location>
</feature>
<evidence type="ECO:0000256" key="8">
    <source>
        <dbReference type="ARBA" id="ARBA00023157"/>
    </source>
</evidence>
<feature type="domain" description="Protein kinase" evidence="18">
    <location>
        <begin position="524"/>
        <end position="767"/>
    </location>
</feature>
<dbReference type="InterPro" id="IPR011009">
    <property type="entry name" value="Kinase-like_dom_sf"/>
</dbReference>
<dbReference type="SUPFAM" id="SSF56112">
    <property type="entry name" value="Protein kinase-like (PK-like)"/>
    <property type="match status" value="1"/>
</dbReference>
<feature type="compositionally biased region" description="Polar residues" evidence="15">
    <location>
        <begin position="798"/>
        <end position="808"/>
    </location>
</feature>
<evidence type="ECO:0000259" key="18">
    <source>
        <dbReference type="PROSITE" id="PS50011"/>
    </source>
</evidence>
<dbReference type="Pfam" id="PF01453">
    <property type="entry name" value="B_lectin"/>
    <property type="match status" value="1"/>
</dbReference>
<evidence type="ECO:0000256" key="11">
    <source>
        <dbReference type="ARBA" id="ARBA00047899"/>
    </source>
</evidence>
<evidence type="ECO:0000256" key="5">
    <source>
        <dbReference type="ARBA" id="ARBA00022741"/>
    </source>
</evidence>
<keyword evidence="7 13" id="KW-0067">ATP-binding</keyword>
<dbReference type="InterPro" id="IPR036426">
    <property type="entry name" value="Bulb-type_lectin_dom_sf"/>
</dbReference>
<dbReference type="InterPro" id="IPR024171">
    <property type="entry name" value="SRK-like_kinase"/>
</dbReference>
<dbReference type="CDD" id="cd01098">
    <property type="entry name" value="PAN_AP_plant"/>
    <property type="match status" value="1"/>
</dbReference>
<keyword evidence="16" id="KW-1133">Transmembrane helix</keyword>
<dbReference type="PROSITE" id="PS50948">
    <property type="entry name" value="PAN"/>
    <property type="match status" value="1"/>
</dbReference>
<evidence type="ECO:0000256" key="1">
    <source>
        <dbReference type="ARBA" id="ARBA00022527"/>
    </source>
</evidence>
<dbReference type="Pfam" id="PF00954">
    <property type="entry name" value="S_locus_glycop"/>
    <property type="match status" value="1"/>
</dbReference>
<reference evidence="22" key="1">
    <citation type="submission" date="2023-02" db="EMBL/GenBank/DDBJ databases">
        <title>Genome of toxic invasive species Heracleum sosnowskyi carries increased number of genes despite the absence of recent whole-genome duplications.</title>
        <authorList>
            <person name="Schelkunov M."/>
            <person name="Shtratnikova V."/>
            <person name="Makarenko M."/>
            <person name="Klepikova A."/>
            <person name="Omelchenko D."/>
            <person name="Novikova G."/>
            <person name="Obukhova E."/>
            <person name="Bogdanov V."/>
            <person name="Penin A."/>
            <person name="Logacheva M."/>
        </authorList>
    </citation>
    <scope>NUCLEOTIDE SEQUENCE</scope>
    <source>
        <strain evidence="22">Hsosn_3</strain>
        <tissue evidence="22">Leaf</tissue>
    </source>
</reference>
<proteinExistence type="inferred from homology"/>
<evidence type="ECO:0000256" key="12">
    <source>
        <dbReference type="ARBA" id="ARBA00048679"/>
    </source>
</evidence>
<keyword evidence="1 13" id="KW-0723">Serine/threonine-protein kinase</keyword>
<comment type="caution">
    <text evidence="14">Lacks conserved residue(s) required for the propagation of feature annotation.</text>
</comment>
<keyword evidence="16" id="KW-0472">Membrane</keyword>
<dbReference type="Gene3D" id="3.50.4.10">
    <property type="entry name" value="Hepatocyte Growth Factor"/>
    <property type="match status" value="1"/>
</dbReference>
<keyword evidence="2" id="KW-0597">Phosphoprotein</keyword>
<dbReference type="SMART" id="SM00108">
    <property type="entry name" value="B_lectin"/>
    <property type="match status" value="1"/>
</dbReference>
<dbReference type="InterPro" id="IPR000858">
    <property type="entry name" value="S_locus_glycoprot_dom"/>
</dbReference>
<dbReference type="GO" id="GO:0004674">
    <property type="term" value="F:protein serine/threonine kinase activity"/>
    <property type="evidence" value="ECO:0007669"/>
    <property type="project" value="UniProtKB-KW"/>
</dbReference>
<keyword evidence="4 17" id="KW-0732">Signal</keyword>
<evidence type="ECO:0000256" key="16">
    <source>
        <dbReference type="SAM" id="Phobius"/>
    </source>
</evidence>
<feature type="chain" id="PRO_5042200179" description="Receptor-like serine/threonine-protein kinase" evidence="17">
    <location>
        <begin position="28"/>
        <end position="808"/>
    </location>
</feature>
<dbReference type="EC" id="2.7.11.1" evidence="13"/>
<evidence type="ECO:0000256" key="17">
    <source>
        <dbReference type="SAM" id="SignalP"/>
    </source>
</evidence>
<feature type="disulfide bond" evidence="14">
    <location>
        <begin position="303"/>
        <end position="320"/>
    </location>
</feature>
<keyword evidence="16" id="KW-0812">Transmembrane</keyword>
<dbReference type="FunFam" id="1.10.510.10:FF:001722">
    <property type="entry name" value="G-type lectin S-receptor-like serine/threonine-protein kinase B120"/>
    <property type="match status" value="1"/>
</dbReference>
<evidence type="ECO:0000256" key="14">
    <source>
        <dbReference type="PROSITE-ProRule" id="PRU00076"/>
    </source>
</evidence>
<feature type="domain" description="EGF-like" evidence="19">
    <location>
        <begin position="293"/>
        <end position="332"/>
    </location>
</feature>
<gene>
    <name evidence="22" type="ORF">POM88_035113</name>
</gene>
<evidence type="ECO:0000256" key="9">
    <source>
        <dbReference type="ARBA" id="ARBA00023170"/>
    </source>
</evidence>